<evidence type="ECO:0000313" key="2">
    <source>
        <dbReference type="EMBL" id="CAF4803294.1"/>
    </source>
</evidence>
<gene>
    <name evidence="2" type="ORF">PMACD_LOCUS3574</name>
</gene>
<protein>
    <recommendedName>
        <fullName evidence="1">Reverse transcriptase domain-containing protein</fullName>
    </recommendedName>
</protein>
<dbReference type="AlphaFoldDB" id="A0A821P961"/>
<name>A0A821P961_9NEOP</name>
<proteinExistence type="predicted"/>
<dbReference type="InterPro" id="IPR000477">
    <property type="entry name" value="RT_dom"/>
</dbReference>
<keyword evidence="3" id="KW-1185">Reference proteome</keyword>
<accession>A0A821P961</accession>
<sequence>MISILLKCPNVTEQCLSRCHRVGLRSNDKPRPILIKFREHADKLRIWAAKTNLKGTGITLSEFLIRRKIRAARSKFYEDKCVRLEELNAKHDSFNLHKEIKEMAGLRKRTNRNTLVDDSGNVLLDVESKKSTWKLYVEDIFADATRRITVTPGNETGPPILRAEVVKALKRAKTGKSPGPDQIHVEILQLLEEHLVDALTNFFNCIYATGIMPKDWLNSTFITLPKKPTAKKCTEYRTISLMSQVLKLFLSIIHERIRGKCDAQISESQFGFRSGVGTREALFSLNVLVQKCRDLQTDVIICFVDYEKAFDRVKHEVLMRRLQEVGIDGRDMRIIQNLYWNQTSTVRVDGDETELISICRGVRQGCILSPLLFNLYSEAIISEALEGKEWGIKINGQIINNLRYADDTTLIATTPEDLQSIVDHVYECSKRAGLSMNLAKTKYMVISRREDLNPTISVAGTTLERVNKYKYLGTWLTEAWESENEVKTRIEVARASFNKMRKVLCNKDISLHLRSRMLQCYIWPVVMYGCEAWTLKEATIKKLDAFEMWCFRRMLRISWVHRVTNEEVLRRVKRSRELTLSIKKKKISYLGHVFRHERYRLLQVIMMGKVEGKRRAGRRRKSWLRNIREWTGVASVEQLMRLAKNKKEFDELTANLQ</sequence>
<dbReference type="PANTHER" id="PTHR47027:SF8">
    <property type="entry name" value="RIBONUCLEASE H"/>
    <property type="match status" value="1"/>
</dbReference>
<feature type="domain" description="Reverse transcriptase" evidence="1">
    <location>
        <begin position="205"/>
        <end position="463"/>
    </location>
</feature>
<comment type="caution">
    <text evidence="2">The sequence shown here is derived from an EMBL/GenBank/DDBJ whole genome shotgun (WGS) entry which is preliminary data.</text>
</comment>
<evidence type="ECO:0000313" key="3">
    <source>
        <dbReference type="Proteomes" id="UP000663880"/>
    </source>
</evidence>
<dbReference type="PANTHER" id="PTHR47027">
    <property type="entry name" value="REVERSE TRANSCRIPTASE DOMAIN-CONTAINING PROTEIN"/>
    <property type="match status" value="1"/>
</dbReference>
<dbReference type="EMBL" id="CAJOBZ010000006">
    <property type="protein sequence ID" value="CAF4803294.1"/>
    <property type="molecule type" value="Genomic_DNA"/>
</dbReference>
<evidence type="ECO:0000259" key="1">
    <source>
        <dbReference type="PROSITE" id="PS50878"/>
    </source>
</evidence>
<dbReference type="OrthoDB" id="6924692at2759"/>
<organism evidence="2 3">
    <name type="scientific">Pieris macdunnoughi</name>
    <dbReference type="NCBI Taxonomy" id="345717"/>
    <lineage>
        <taxon>Eukaryota</taxon>
        <taxon>Metazoa</taxon>
        <taxon>Ecdysozoa</taxon>
        <taxon>Arthropoda</taxon>
        <taxon>Hexapoda</taxon>
        <taxon>Insecta</taxon>
        <taxon>Pterygota</taxon>
        <taxon>Neoptera</taxon>
        <taxon>Endopterygota</taxon>
        <taxon>Lepidoptera</taxon>
        <taxon>Glossata</taxon>
        <taxon>Ditrysia</taxon>
        <taxon>Papilionoidea</taxon>
        <taxon>Pieridae</taxon>
        <taxon>Pierinae</taxon>
        <taxon>Pieris</taxon>
    </lineage>
</organism>
<dbReference type="PROSITE" id="PS50878">
    <property type="entry name" value="RT_POL"/>
    <property type="match status" value="1"/>
</dbReference>
<dbReference type="GO" id="GO:0071897">
    <property type="term" value="P:DNA biosynthetic process"/>
    <property type="evidence" value="ECO:0007669"/>
    <property type="project" value="UniProtKB-ARBA"/>
</dbReference>
<dbReference type="Proteomes" id="UP000663880">
    <property type="component" value="Unassembled WGS sequence"/>
</dbReference>
<dbReference type="InterPro" id="IPR043502">
    <property type="entry name" value="DNA/RNA_pol_sf"/>
</dbReference>
<reference evidence="2" key="1">
    <citation type="submission" date="2021-02" db="EMBL/GenBank/DDBJ databases">
        <authorList>
            <person name="Steward A R."/>
        </authorList>
    </citation>
    <scope>NUCLEOTIDE SEQUENCE</scope>
</reference>
<dbReference type="CDD" id="cd01650">
    <property type="entry name" value="RT_nLTR_like"/>
    <property type="match status" value="1"/>
</dbReference>
<dbReference type="Pfam" id="PF00078">
    <property type="entry name" value="RVT_1"/>
    <property type="match status" value="1"/>
</dbReference>
<dbReference type="SUPFAM" id="SSF56672">
    <property type="entry name" value="DNA/RNA polymerases"/>
    <property type="match status" value="1"/>
</dbReference>